<dbReference type="SUPFAM" id="SSF47384">
    <property type="entry name" value="Homodimeric domain of signal transducing histidine kinase"/>
    <property type="match status" value="1"/>
</dbReference>
<keyword evidence="8 9" id="KW-0090">Biological rhythms</keyword>
<dbReference type="GO" id="GO:0000155">
    <property type="term" value="F:phosphorelay sensor kinase activity"/>
    <property type="evidence" value="ECO:0007669"/>
    <property type="project" value="InterPro"/>
</dbReference>
<dbReference type="Pfam" id="PF02518">
    <property type="entry name" value="HATPase_c"/>
    <property type="match status" value="1"/>
</dbReference>
<dbReference type="InterPro" id="IPR005467">
    <property type="entry name" value="His_kinase_dom"/>
</dbReference>
<evidence type="ECO:0000259" key="11">
    <source>
        <dbReference type="PROSITE" id="PS50109"/>
    </source>
</evidence>
<dbReference type="GO" id="GO:0005524">
    <property type="term" value="F:ATP binding"/>
    <property type="evidence" value="ECO:0007669"/>
    <property type="project" value="UniProtKB-KW"/>
</dbReference>
<dbReference type="Proteomes" id="UP000028922">
    <property type="component" value="Unassembled WGS sequence"/>
</dbReference>
<dbReference type="SUPFAM" id="SSF52833">
    <property type="entry name" value="Thioredoxin-like"/>
    <property type="match status" value="1"/>
</dbReference>
<evidence type="ECO:0000313" key="12">
    <source>
        <dbReference type="EMBL" id="KFF40963.1"/>
    </source>
</evidence>
<dbReference type="EC" id="2.7.13.3" evidence="9"/>
<keyword evidence="6 9" id="KW-0067">ATP-binding</keyword>
<dbReference type="HAMAP" id="MF_01837">
    <property type="entry name" value="Kinase_SasA"/>
    <property type="match status" value="1"/>
</dbReference>
<reference evidence="12 13" key="1">
    <citation type="submission" date="2014-08" db="EMBL/GenBank/DDBJ databases">
        <title>Comparative genomics reveals surprising divergence of two closely related strains of uncultivated UCYN-A cyanobacteria.</title>
        <authorList>
            <person name="Bombar D."/>
            <person name="Heller P."/>
            <person name="Sanchez-Baracaldo P."/>
            <person name="Carter B.J."/>
            <person name="Zert J.P."/>
        </authorList>
    </citation>
    <scope>NUCLEOTIDE SEQUENCE [LARGE SCALE GENOMIC DNA]</scope>
</reference>
<evidence type="ECO:0000256" key="7">
    <source>
        <dbReference type="ARBA" id="ARBA00023012"/>
    </source>
</evidence>
<evidence type="ECO:0000313" key="13">
    <source>
        <dbReference type="Proteomes" id="UP000028922"/>
    </source>
</evidence>
<gene>
    <name evidence="9" type="primary">sasA</name>
    <name evidence="12" type="ORF">ucyna2_01216</name>
</gene>
<dbReference type="PRINTS" id="PR00344">
    <property type="entry name" value="BCTRLSENSOR"/>
</dbReference>
<feature type="modified residue" description="Phosphohistidine; by autocatalysis" evidence="9">
    <location>
        <position position="168"/>
    </location>
</feature>
<dbReference type="PANTHER" id="PTHR43711:SF26">
    <property type="entry name" value="SENSOR HISTIDINE KINASE RCSC"/>
    <property type="match status" value="1"/>
</dbReference>
<evidence type="ECO:0000256" key="10">
    <source>
        <dbReference type="SAM" id="Coils"/>
    </source>
</evidence>
<dbReference type="FunFam" id="3.30.565.10:FF:000006">
    <property type="entry name" value="Sensor histidine kinase WalK"/>
    <property type="match status" value="1"/>
</dbReference>
<dbReference type="PATRIC" id="fig|1527444.3.peg.1162"/>
<keyword evidence="5 9" id="KW-0418">Kinase</keyword>
<dbReference type="Pfam" id="PF07689">
    <property type="entry name" value="KaiB"/>
    <property type="match status" value="1"/>
</dbReference>
<dbReference type="InterPro" id="IPR036249">
    <property type="entry name" value="Thioredoxin-like_sf"/>
</dbReference>
<dbReference type="SMART" id="SM01248">
    <property type="entry name" value="KaiB"/>
    <property type="match status" value="1"/>
</dbReference>
<name>A0A086CFJ9_9CHRO</name>
<accession>A0A086CFJ9</accession>
<dbReference type="InterPro" id="IPR036097">
    <property type="entry name" value="HisK_dim/P_sf"/>
</dbReference>
<dbReference type="eggNOG" id="COG2205">
    <property type="taxonomic scope" value="Bacteria"/>
</dbReference>
<dbReference type="CDD" id="cd00082">
    <property type="entry name" value="HisKA"/>
    <property type="match status" value="1"/>
</dbReference>
<dbReference type="InterPro" id="IPR050736">
    <property type="entry name" value="Sensor_HK_Regulatory"/>
</dbReference>
<dbReference type="InterPro" id="IPR003594">
    <property type="entry name" value="HATPase_dom"/>
</dbReference>
<evidence type="ECO:0000256" key="3">
    <source>
        <dbReference type="ARBA" id="ARBA00022679"/>
    </source>
</evidence>
<dbReference type="PANTHER" id="PTHR43711">
    <property type="entry name" value="TWO-COMPONENT HISTIDINE KINASE"/>
    <property type="match status" value="1"/>
</dbReference>
<feature type="coiled-coil region" evidence="10">
    <location>
        <begin position="128"/>
        <end position="155"/>
    </location>
</feature>
<evidence type="ECO:0000256" key="2">
    <source>
        <dbReference type="ARBA" id="ARBA00022553"/>
    </source>
</evidence>
<evidence type="ECO:0000256" key="5">
    <source>
        <dbReference type="ARBA" id="ARBA00022777"/>
    </source>
</evidence>
<comment type="domain">
    <text evidence="9">The N-terminus interacts with KaiC, while the C-terminal histidine kinase domain autophosphorylates and is probably responsible for self-oligomerization. The N-terminal domain stimulates the C-terminus to autophosphorylate.</text>
</comment>
<evidence type="ECO:0000256" key="4">
    <source>
        <dbReference type="ARBA" id="ARBA00022741"/>
    </source>
</evidence>
<evidence type="ECO:0000256" key="8">
    <source>
        <dbReference type="ARBA" id="ARBA00023108"/>
    </source>
</evidence>
<comment type="caution">
    <text evidence="12">The sequence shown here is derived from an EMBL/GenBank/DDBJ whole genome shotgun (WGS) entry which is preliminary data.</text>
</comment>
<dbReference type="SMART" id="SM00388">
    <property type="entry name" value="HisKA"/>
    <property type="match status" value="1"/>
</dbReference>
<dbReference type="CDD" id="cd02978">
    <property type="entry name" value="KaiB_like"/>
    <property type="match status" value="1"/>
</dbReference>
<keyword evidence="2 9" id="KW-0597">Phosphoprotein</keyword>
<organism evidence="12 13">
    <name type="scientific">Candidatus Atelocyanobacterium thalassa isolate SIO64986</name>
    <dbReference type="NCBI Taxonomy" id="1527444"/>
    <lineage>
        <taxon>Bacteria</taxon>
        <taxon>Bacillati</taxon>
        <taxon>Cyanobacteriota</taxon>
        <taxon>Cyanophyceae</taxon>
        <taxon>Oscillatoriophycideae</taxon>
        <taxon>Chroococcales</taxon>
        <taxon>Aphanothecaceae</taxon>
        <taxon>Candidatus Atelocyanobacterium</taxon>
        <taxon>Candidatus Atelocyanobacterium thalassae</taxon>
    </lineage>
</organism>
<dbReference type="InterPro" id="IPR003661">
    <property type="entry name" value="HisK_dim/P_dom"/>
</dbReference>
<dbReference type="InterPro" id="IPR023527">
    <property type="entry name" value="Kinase_SasA"/>
</dbReference>
<evidence type="ECO:0000256" key="6">
    <source>
        <dbReference type="ARBA" id="ARBA00022840"/>
    </source>
</evidence>
<feature type="domain" description="Histidine kinase" evidence="11">
    <location>
        <begin position="165"/>
        <end position="387"/>
    </location>
</feature>
<dbReference type="EMBL" id="JPSP01000020">
    <property type="protein sequence ID" value="KFF40963.1"/>
    <property type="molecule type" value="Genomic_DNA"/>
</dbReference>
<keyword evidence="10" id="KW-0175">Coiled coil</keyword>
<dbReference type="Pfam" id="PF00512">
    <property type="entry name" value="HisKA"/>
    <property type="match status" value="1"/>
</dbReference>
<dbReference type="STRING" id="1527444.ucyna2_01216"/>
<dbReference type="CDD" id="cd00075">
    <property type="entry name" value="HATPase"/>
    <property type="match status" value="1"/>
</dbReference>
<keyword evidence="3 9" id="KW-0808">Transferase</keyword>
<dbReference type="InterPro" id="IPR004358">
    <property type="entry name" value="Sig_transdc_His_kin-like_C"/>
</dbReference>
<keyword evidence="7 9" id="KW-0902">Two-component regulatory system</keyword>
<dbReference type="SMART" id="SM00387">
    <property type="entry name" value="HATPase_c"/>
    <property type="match status" value="1"/>
</dbReference>
<dbReference type="GO" id="GO:0007623">
    <property type="term" value="P:circadian rhythm"/>
    <property type="evidence" value="ECO:0007669"/>
    <property type="project" value="UniProtKB-UniRule"/>
</dbReference>
<dbReference type="SUPFAM" id="SSF55874">
    <property type="entry name" value="ATPase domain of HSP90 chaperone/DNA topoisomerase II/histidine kinase"/>
    <property type="match status" value="1"/>
</dbReference>
<dbReference type="InterPro" id="IPR036890">
    <property type="entry name" value="HATPase_C_sf"/>
</dbReference>
<protein>
    <recommendedName>
        <fullName evidence="9">Adaptive-response sensory-kinase SasA</fullName>
        <ecNumber evidence="9">2.7.13.3</ecNumber>
    </recommendedName>
    <alternativeName>
        <fullName evidence="9">Sensor histidine kinase SasA</fullName>
    </alternativeName>
</protein>
<dbReference type="InterPro" id="IPR011649">
    <property type="entry name" value="KaiB_domain"/>
</dbReference>
<dbReference type="FunFam" id="1.10.287.130:FF:000154">
    <property type="entry name" value="Adaptive-response sensory kinase"/>
    <property type="match status" value="1"/>
</dbReference>
<dbReference type="AlphaFoldDB" id="A0A086CFJ9"/>
<dbReference type="Gene3D" id="3.40.30.10">
    <property type="entry name" value="Glutaredoxin"/>
    <property type="match status" value="1"/>
</dbReference>
<sequence length="387" mass="44802">MVKTLKYRINTENDYFIPMSIQLLLFVDERPSSSEYVRLIGDYIEIIKKSCPCQLEVIEIRKQPHLVEHFRLVATPALVKVSPGQKQILAGSNLISQLEKWWPQWKSLLERKHSNYQIEKSTVSKIGLIEYSAELIRLSDEVFRLKKEKKDLLDQLNFKDQVLAMLAHDLRSPLTATSIAIDTLEIVQDKEINERCIKLKKQLFSQIHNQLQIMNRLITDILQASKSINGELKVKRTEVFLSHLFRGIFRRYVNLLKEKSINLTQDIPKDIPGVYADEELIRQVVINLLDNAIKYTPENGQVTLSILHRTSQKVQVSISDTGPGIPKEKEERIFEGHFRLQRDQGKEGYGLGLSLCRKIIRVHYGQIWVDSVLGQGSCFHFTLPVYR</sequence>
<comment type="function">
    <text evidence="9">Member of the two-component regulatory system SasA/RpaA involved in genome-wide circadian gene expression. One of several clock output pathways. Participates in the Kai clock protein complex, the main circadian regulator in cyanobacteria, via its interaction with KaiC. KaiC enhances the autophosphorylation activity of SasA, which then transfers its phosphate group to RpaA to activate it. In addition to its output function, recruits fold-shifted KaiB (KaiB(fs)) to KaiC to cooperatively form the KaiB(6):KaiC(6) complex (independent of SasA kinase activity). Required for robustness of the circadian rhythm of gene expression and is involved in clock output, also required for adaptation to light/dark cycles.</text>
</comment>
<dbReference type="Gene3D" id="3.30.565.10">
    <property type="entry name" value="Histidine kinase-like ATPase, C-terminal domain"/>
    <property type="match status" value="1"/>
</dbReference>
<comment type="subunit">
    <text evidence="9">Homooligomerizes. Interacts with KaiC. Participates in the KaiABC clock complex, whose core is composed of a KaiC homohexamer, 6 KaiB and up to 6 KaiA dimers. SasA and KaiB(fs) compete to bind to KaiC.</text>
</comment>
<dbReference type="PROSITE" id="PS50109">
    <property type="entry name" value="HIS_KIN"/>
    <property type="match status" value="1"/>
</dbReference>
<keyword evidence="4 9" id="KW-0547">Nucleotide-binding</keyword>
<proteinExistence type="inferred from homology"/>
<comment type="catalytic activity">
    <reaction evidence="1 9">
        <text>ATP + protein L-histidine = ADP + protein N-phospho-L-histidine.</text>
        <dbReference type="EC" id="2.7.13.3"/>
    </reaction>
</comment>
<dbReference type="Gene3D" id="1.10.287.130">
    <property type="match status" value="1"/>
</dbReference>
<dbReference type="NCBIfam" id="NF006800">
    <property type="entry name" value="PRK09303.1"/>
    <property type="match status" value="1"/>
</dbReference>
<evidence type="ECO:0000256" key="9">
    <source>
        <dbReference type="HAMAP-Rule" id="MF_01837"/>
    </source>
</evidence>
<evidence type="ECO:0000256" key="1">
    <source>
        <dbReference type="ARBA" id="ARBA00000085"/>
    </source>
</evidence>